<dbReference type="AlphaFoldDB" id="A0A0P7YR45"/>
<protein>
    <submittedName>
        <fullName evidence="1">Uncharacterized protein</fullName>
    </submittedName>
</protein>
<dbReference type="STRING" id="1666911.HLUCCA11_19830"/>
<evidence type="ECO:0000313" key="1">
    <source>
        <dbReference type="EMBL" id="KPQ33012.1"/>
    </source>
</evidence>
<comment type="caution">
    <text evidence="1">The sequence shown here is derived from an EMBL/GenBank/DDBJ whole genome shotgun (WGS) entry which is preliminary data.</text>
</comment>
<accession>A0A0P7YR45</accession>
<gene>
    <name evidence="1" type="ORF">HLUCCA11_19830</name>
</gene>
<proteinExistence type="predicted"/>
<name>A0A0P7YR45_9CYAN</name>
<sequence>MFSLAQNALSTMNVYPSSQPDLDGIARNLIALDLAHISPEESAVYEHELSAIASLNEALETATEALKGNHPQFWQRLYPMLSDAAALLSSQLTPLLDLNAERSFPMNECPIERPLALTAQASTR</sequence>
<dbReference type="EMBL" id="LJZR01000040">
    <property type="protein sequence ID" value="KPQ33012.1"/>
    <property type="molecule type" value="Genomic_DNA"/>
</dbReference>
<dbReference type="Proteomes" id="UP000050465">
    <property type="component" value="Unassembled WGS sequence"/>
</dbReference>
<reference evidence="1 2" key="1">
    <citation type="submission" date="2015-09" db="EMBL/GenBank/DDBJ databases">
        <title>Identification and resolution of microdiversity through metagenomic sequencing of parallel consortia.</title>
        <authorList>
            <person name="Nelson W.C."/>
            <person name="Romine M.F."/>
            <person name="Lindemann S.R."/>
        </authorList>
    </citation>
    <scope>NUCLEOTIDE SEQUENCE [LARGE SCALE GENOMIC DNA]</scope>
    <source>
        <strain evidence="1">Ana</strain>
    </source>
</reference>
<evidence type="ECO:0000313" key="2">
    <source>
        <dbReference type="Proteomes" id="UP000050465"/>
    </source>
</evidence>
<organism evidence="1 2">
    <name type="scientific">Phormidesmis priestleyi Ana</name>
    <dbReference type="NCBI Taxonomy" id="1666911"/>
    <lineage>
        <taxon>Bacteria</taxon>
        <taxon>Bacillati</taxon>
        <taxon>Cyanobacteriota</taxon>
        <taxon>Cyanophyceae</taxon>
        <taxon>Leptolyngbyales</taxon>
        <taxon>Leptolyngbyaceae</taxon>
        <taxon>Phormidesmis</taxon>
    </lineage>
</organism>